<dbReference type="RefSeq" id="XP_031010041.1">
    <property type="nucleotide sequence ID" value="XM_031165900.1"/>
</dbReference>
<keyword evidence="1" id="KW-0040">ANK repeat</keyword>
<accession>A0A366QEF4</accession>
<feature type="repeat" description="ANK" evidence="1">
    <location>
        <begin position="104"/>
        <end position="136"/>
    </location>
</feature>
<evidence type="ECO:0000313" key="3">
    <source>
        <dbReference type="Proteomes" id="UP000253153"/>
    </source>
</evidence>
<dbReference type="Proteomes" id="UP000253153">
    <property type="component" value="Unassembled WGS sequence"/>
</dbReference>
<keyword evidence="3" id="KW-1185">Reference proteome</keyword>
<dbReference type="Pfam" id="PF00023">
    <property type="entry name" value="Ank"/>
    <property type="match status" value="1"/>
</dbReference>
<comment type="caution">
    <text evidence="2">The sequence shown here is derived from an EMBL/GenBank/DDBJ whole genome shotgun (WGS) entry which is preliminary data.</text>
</comment>
<dbReference type="PROSITE" id="PS50088">
    <property type="entry name" value="ANK_REPEAT"/>
    <property type="match status" value="1"/>
</dbReference>
<dbReference type="InterPro" id="IPR002110">
    <property type="entry name" value="Ankyrin_rpt"/>
</dbReference>
<dbReference type="EMBL" id="QKXC01000505">
    <property type="protein sequence ID" value="RBR03263.1"/>
    <property type="molecule type" value="Genomic_DNA"/>
</dbReference>
<reference evidence="2 3" key="1">
    <citation type="submission" date="2018-06" db="EMBL/GenBank/DDBJ databases">
        <title>Fusarium incarnatum-equiseti species complex species 28.</title>
        <authorList>
            <person name="Gardiner D.M."/>
        </authorList>
    </citation>
    <scope>NUCLEOTIDE SEQUENCE [LARGE SCALE GENOMIC DNA]</scope>
    <source>
        <strain evidence="2 3">FIESC_28</strain>
    </source>
</reference>
<dbReference type="AlphaFoldDB" id="A0A366QEF4"/>
<evidence type="ECO:0000256" key="1">
    <source>
        <dbReference type="PROSITE-ProRule" id="PRU00023"/>
    </source>
</evidence>
<dbReference type="Gene3D" id="1.25.40.20">
    <property type="entry name" value="Ankyrin repeat-containing domain"/>
    <property type="match status" value="1"/>
</dbReference>
<protein>
    <submittedName>
        <fullName evidence="2">Uncharacterized protein</fullName>
    </submittedName>
</protein>
<organism evidence="2 3">
    <name type="scientific">Fusarium coffeatum</name>
    <dbReference type="NCBI Taxonomy" id="231269"/>
    <lineage>
        <taxon>Eukaryota</taxon>
        <taxon>Fungi</taxon>
        <taxon>Dikarya</taxon>
        <taxon>Ascomycota</taxon>
        <taxon>Pezizomycotina</taxon>
        <taxon>Sordariomycetes</taxon>
        <taxon>Hypocreomycetidae</taxon>
        <taxon>Hypocreales</taxon>
        <taxon>Nectriaceae</taxon>
        <taxon>Fusarium</taxon>
        <taxon>Fusarium incarnatum-equiseti species complex</taxon>
    </lineage>
</organism>
<evidence type="ECO:0000313" key="2">
    <source>
        <dbReference type="EMBL" id="RBR03263.1"/>
    </source>
</evidence>
<gene>
    <name evidence="2" type="ORF">FIESC28_11792</name>
</gene>
<name>A0A366QEF4_9HYPO</name>
<sequence length="229" mass="26794">MESFPPFETYPSDSNPKLLTLPNEIIFNIMTLTGDFQSKTNLARTCSSLYDRLITAIYRQASKAKSKYANAHIYEACRDGNIRTLERSLRAESMSHIDIRIQERLNRPLYTAIQFYQVEVVEWLLARGADPNYVSDQDAPMPVYFESPLQVAVQCVVTPKLPEWCIPEKWYRRGFVMPIREELRKKGRQVIRLLRDAGADEKSLYLRLDRDHLDWVQNGIECCRLHEIY</sequence>
<dbReference type="SUPFAM" id="SSF48403">
    <property type="entry name" value="Ankyrin repeat"/>
    <property type="match status" value="1"/>
</dbReference>
<dbReference type="GeneID" id="42001196"/>
<proteinExistence type="predicted"/>
<dbReference type="OrthoDB" id="4974265at2759"/>
<dbReference type="InterPro" id="IPR036770">
    <property type="entry name" value="Ankyrin_rpt-contain_sf"/>
</dbReference>